<keyword evidence="4" id="KW-1185">Reference proteome</keyword>
<dbReference type="RefSeq" id="WP_003245659.1">
    <property type="nucleotide sequence ID" value="NZ_CAXYQR010000014.1"/>
</dbReference>
<protein>
    <recommendedName>
        <fullName evidence="5">Lipoprotein</fullName>
    </recommendedName>
</protein>
<dbReference type="EMBL" id="CP099397">
    <property type="protein sequence ID" value="USR38474.1"/>
    <property type="molecule type" value="Genomic_DNA"/>
</dbReference>
<feature type="signal peptide" evidence="2">
    <location>
        <begin position="1"/>
        <end position="16"/>
    </location>
</feature>
<accession>A0ABY5A3M7</accession>
<dbReference type="GeneID" id="300082822"/>
<evidence type="ECO:0000256" key="1">
    <source>
        <dbReference type="SAM" id="MobiDB-lite"/>
    </source>
</evidence>
<gene>
    <name evidence="3" type="ORF">L1F06_017605</name>
</gene>
<feature type="region of interest" description="Disordered" evidence="1">
    <location>
        <begin position="32"/>
        <end position="51"/>
    </location>
</feature>
<dbReference type="PROSITE" id="PS51257">
    <property type="entry name" value="PROKAR_LIPOPROTEIN"/>
    <property type="match status" value="1"/>
</dbReference>
<dbReference type="Proteomes" id="UP001054897">
    <property type="component" value="Chromosome"/>
</dbReference>
<feature type="chain" id="PRO_5045621964" description="Lipoprotein" evidence="2">
    <location>
        <begin position="17"/>
        <end position="51"/>
    </location>
</feature>
<evidence type="ECO:0000313" key="4">
    <source>
        <dbReference type="Proteomes" id="UP001054897"/>
    </source>
</evidence>
<name>A0ABY5A3M7_9GAMM</name>
<evidence type="ECO:0000313" key="3">
    <source>
        <dbReference type="EMBL" id="USR38474.1"/>
    </source>
</evidence>
<evidence type="ECO:0000256" key="2">
    <source>
        <dbReference type="SAM" id="SignalP"/>
    </source>
</evidence>
<reference evidence="3" key="1">
    <citation type="submission" date="2022-06" db="EMBL/GenBank/DDBJ databases">
        <title>Complete genome of Pseudomonas hydrolytica DSWY01T.</title>
        <authorList>
            <person name="Jung J."/>
            <person name="Jeon C.O."/>
        </authorList>
    </citation>
    <scope>NUCLEOTIDE SEQUENCE</scope>
    <source>
        <strain evidence="3">DSWY01</strain>
    </source>
</reference>
<sequence>MKTFGMLLLAMSLAFGLSGCSVRLPGIGIDIGDGGGGPPHCPPGQAKKGRC</sequence>
<evidence type="ECO:0008006" key="5">
    <source>
        <dbReference type="Google" id="ProtNLM"/>
    </source>
</evidence>
<organism evidence="3 4">
    <name type="scientific">Ectopseudomonas hydrolytica</name>
    <dbReference type="NCBI Taxonomy" id="2493633"/>
    <lineage>
        <taxon>Bacteria</taxon>
        <taxon>Pseudomonadati</taxon>
        <taxon>Pseudomonadota</taxon>
        <taxon>Gammaproteobacteria</taxon>
        <taxon>Pseudomonadales</taxon>
        <taxon>Pseudomonadaceae</taxon>
        <taxon>Ectopseudomonas</taxon>
    </lineage>
</organism>
<proteinExistence type="predicted"/>
<keyword evidence="2" id="KW-0732">Signal</keyword>